<dbReference type="InterPro" id="IPR003661">
    <property type="entry name" value="HisK_dim/P_dom"/>
</dbReference>
<dbReference type="GO" id="GO:0000155">
    <property type="term" value="F:phosphorelay sensor kinase activity"/>
    <property type="evidence" value="ECO:0007669"/>
    <property type="project" value="InterPro"/>
</dbReference>
<name>A0A0R2H1V0_WEIVI</name>
<dbReference type="GO" id="GO:0004721">
    <property type="term" value="F:phosphoprotein phosphatase activity"/>
    <property type="evidence" value="ECO:0007669"/>
    <property type="project" value="TreeGrafter"/>
</dbReference>
<dbReference type="GO" id="GO:0005886">
    <property type="term" value="C:plasma membrane"/>
    <property type="evidence" value="ECO:0007669"/>
    <property type="project" value="TreeGrafter"/>
</dbReference>
<dbReference type="InterPro" id="IPR036890">
    <property type="entry name" value="HATPase_C_sf"/>
</dbReference>
<keyword evidence="7" id="KW-0902">Two-component regulatory system</keyword>
<dbReference type="Pfam" id="PF02518">
    <property type="entry name" value="HATPase_c"/>
    <property type="match status" value="1"/>
</dbReference>
<dbReference type="SMART" id="SM00387">
    <property type="entry name" value="HATPase_c"/>
    <property type="match status" value="1"/>
</dbReference>
<dbReference type="EMBL" id="UHIV01000001">
    <property type="protein sequence ID" value="SUP52420.1"/>
    <property type="molecule type" value="Genomic_DNA"/>
</dbReference>
<reference evidence="10 12" key="1">
    <citation type="journal article" date="2015" name="Genome Announc.">
        <title>Expanding the biotechnology potential of lactobacilli through comparative genomics of 213 strains and associated genera.</title>
        <authorList>
            <person name="Sun Z."/>
            <person name="Harris H.M."/>
            <person name="McCann A."/>
            <person name="Guo C."/>
            <person name="Argimon S."/>
            <person name="Zhang W."/>
            <person name="Yang X."/>
            <person name="Jeffery I.B."/>
            <person name="Cooney J.C."/>
            <person name="Kagawa T.F."/>
            <person name="Liu W."/>
            <person name="Song Y."/>
            <person name="Salvetti E."/>
            <person name="Wrobel A."/>
            <person name="Rasinkangas P."/>
            <person name="Parkhill J."/>
            <person name="Rea M.C."/>
            <person name="O'Sullivan O."/>
            <person name="Ritari J."/>
            <person name="Douillard F.P."/>
            <person name="Paul Ross R."/>
            <person name="Yang R."/>
            <person name="Briner A.E."/>
            <person name="Felis G.E."/>
            <person name="de Vos W.M."/>
            <person name="Barrangou R."/>
            <person name="Klaenhammer T.R."/>
            <person name="Caufield P.W."/>
            <person name="Cui Y."/>
            <person name="Zhang H."/>
            <person name="O'Toole P.W."/>
        </authorList>
    </citation>
    <scope>NUCLEOTIDE SEQUENCE [LARGE SCALE GENOMIC DNA]</scope>
    <source>
        <strain evidence="10 12">DSM 20410</strain>
    </source>
</reference>
<evidence type="ECO:0000313" key="12">
    <source>
        <dbReference type="Proteomes" id="UP000051992"/>
    </source>
</evidence>
<dbReference type="InterPro" id="IPR004358">
    <property type="entry name" value="Sig_transdc_His_kin-like_C"/>
</dbReference>
<dbReference type="EC" id="2.7.13.3" evidence="3"/>
<dbReference type="CDD" id="cd00082">
    <property type="entry name" value="HisKA"/>
    <property type="match status" value="1"/>
</dbReference>
<dbReference type="SUPFAM" id="SSF47384">
    <property type="entry name" value="Homodimeric domain of signal transducing histidine kinase"/>
    <property type="match status" value="1"/>
</dbReference>
<dbReference type="GeneID" id="86898502"/>
<dbReference type="PRINTS" id="PR00344">
    <property type="entry name" value="BCTRLSENSOR"/>
</dbReference>
<accession>A0A0R2H1V0</accession>
<feature type="domain" description="Histidine kinase" evidence="9">
    <location>
        <begin position="190"/>
        <end position="407"/>
    </location>
</feature>
<evidence type="ECO:0000256" key="3">
    <source>
        <dbReference type="ARBA" id="ARBA00012438"/>
    </source>
</evidence>
<sequence length="415" mass="47666">MRNNKHQTAYAPYQAPNFEKLKLPKPLQKIREDLTQQEKMTILMVFGFTMVFAFISLFSVSQFKELMYDSPKSRVEQTFNPNPNPQKRLDPAPVMDYTSTVEQVLKIKSGSKVTEREFNGRWYFFERQGDKLAYLDITKEHEILENVSRRLLWIFGLAEIALLLLSMMLTRSNMRPIMRSWKQQRRFVADAAHEFKTPMTVIQNDLERMLEHPQDTVMDQVENVAGALTEVRHLNNLIGDMLTLAQSDADVPMFKFDDFDLAETVHEVGDIFKFSAEERDQKLEINVPETLPMYGDEQRIRQLLIILIDNAQKYAGPDSVVTVKAEQKNNSIKLSVSDTGSGVTDDQKKHLFDRFYRVDKARSRSSGGHGLGLSIAKWVVQGHHGTIQVVDTVPHGTTFNIVLPKTARTRNGKEK</sequence>
<keyword evidence="5 11" id="KW-0808">Transferase</keyword>
<dbReference type="PANTHER" id="PTHR45453">
    <property type="entry name" value="PHOSPHATE REGULON SENSOR PROTEIN PHOR"/>
    <property type="match status" value="1"/>
</dbReference>
<keyword evidence="12" id="KW-1185">Reference proteome</keyword>
<dbReference type="InterPro" id="IPR050351">
    <property type="entry name" value="BphY/WalK/GraS-like"/>
</dbReference>
<dbReference type="PANTHER" id="PTHR45453:SF1">
    <property type="entry name" value="PHOSPHATE REGULON SENSOR PROTEIN PHOR"/>
    <property type="match status" value="1"/>
</dbReference>
<keyword evidence="8" id="KW-1133">Transmembrane helix</keyword>
<dbReference type="Gene3D" id="3.30.565.10">
    <property type="entry name" value="Histidine kinase-like ATPase, C-terminal domain"/>
    <property type="match status" value="1"/>
</dbReference>
<dbReference type="AlphaFoldDB" id="A0A0R2H1V0"/>
<comment type="subcellular location">
    <subcellularLocation>
        <location evidence="2">Membrane</location>
    </subcellularLocation>
</comment>
<dbReference type="InterPro" id="IPR036097">
    <property type="entry name" value="HisK_dim/P_sf"/>
</dbReference>
<proteinExistence type="predicted"/>
<feature type="transmembrane region" description="Helical" evidence="8">
    <location>
        <begin position="151"/>
        <end position="170"/>
    </location>
</feature>
<evidence type="ECO:0000313" key="11">
    <source>
        <dbReference type="EMBL" id="SUP52420.1"/>
    </source>
</evidence>
<dbReference type="InterPro" id="IPR003594">
    <property type="entry name" value="HATPase_dom"/>
</dbReference>
<dbReference type="Proteomes" id="UP000254621">
    <property type="component" value="Unassembled WGS sequence"/>
</dbReference>
<keyword evidence="4" id="KW-0597">Phosphoprotein</keyword>
<dbReference type="PATRIC" id="fig|1629.5.peg.604"/>
<dbReference type="SMART" id="SM00388">
    <property type="entry name" value="HisKA"/>
    <property type="match status" value="1"/>
</dbReference>
<feature type="transmembrane region" description="Helical" evidence="8">
    <location>
        <begin position="40"/>
        <end position="60"/>
    </location>
</feature>
<dbReference type="STRING" id="1629.IV50_GL000600"/>
<keyword evidence="6 10" id="KW-0418">Kinase</keyword>
<evidence type="ECO:0000313" key="13">
    <source>
        <dbReference type="Proteomes" id="UP000254621"/>
    </source>
</evidence>
<reference evidence="11 13" key="2">
    <citation type="submission" date="2018-06" db="EMBL/GenBank/DDBJ databases">
        <authorList>
            <consortium name="Pathogen Informatics"/>
            <person name="Doyle S."/>
        </authorList>
    </citation>
    <scope>NUCLEOTIDE SEQUENCE [LARGE SCALE GENOMIC DNA]</scope>
    <source>
        <strain evidence="11 13">NCTC13645</strain>
    </source>
</reference>
<evidence type="ECO:0000256" key="6">
    <source>
        <dbReference type="ARBA" id="ARBA00022777"/>
    </source>
</evidence>
<dbReference type="PROSITE" id="PS50109">
    <property type="entry name" value="HIS_KIN"/>
    <property type="match status" value="1"/>
</dbReference>
<evidence type="ECO:0000256" key="8">
    <source>
        <dbReference type="SAM" id="Phobius"/>
    </source>
</evidence>
<dbReference type="EMBL" id="JQBM01000002">
    <property type="protein sequence ID" value="KRN46331.1"/>
    <property type="molecule type" value="Genomic_DNA"/>
</dbReference>
<dbReference type="RefSeq" id="WP_057744858.1">
    <property type="nucleotide sequence ID" value="NZ_BJLU01000007.1"/>
</dbReference>
<keyword evidence="8" id="KW-0472">Membrane</keyword>
<evidence type="ECO:0000256" key="4">
    <source>
        <dbReference type="ARBA" id="ARBA00022553"/>
    </source>
</evidence>
<evidence type="ECO:0000256" key="2">
    <source>
        <dbReference type="ARBA" id="ARBA00004370"/>
    </source>
</evidence>
<evidence type="ECO:0000256" key="7">
    <source>
        <dbReference type="ARBA" id="ARBA00023012"/>
    </source>
</evidence>
<dbReference type="Pfam" id="PF00512">
    <property type="entry name" value="HisKA"/>
    <property type="match status" value="1"/>
</dbReference>
<evidence type="ECO:0000259" key="9">
    <source>
        <dbReference type="PROSITE" id="PS50109"/>
    </source>
</evidence>
<dbReference type="InterPro" id="IPR005467">
    <property type="entry name" value="His_kinase_dom"/>
</dbReference>
<dbReference type="SUPFAM" id="SSF55874">
    <property type="entry name" value="ATPase domain of HSP90 chaperone/DNA topoisomerase II/histidine kinase"/>
    <property type="match status" value="1"/>
</dbReference>
<evidence type="ECO:0000256" key="5">
    <source>
        <dbReference type="ARBA" id="ARBA00022679"/>
    </source>
</evidence>
<protein>
    <recommendedName>
        <fullName evidence="3">histidine kinase</fullName>
        <ecNumber evidence="3">2.7.13.3</ecNumber>
    </recommendedName>
</protein>
<evidence type="ECO:0000256" key="1">
    <source>
        <dbReference type="ARBA" id="ARBA00000085"/>
    </source>
</evidence>
<dbReference type="FunFam" id="3.30.565.10:FF:000006">
    <property type="entry name" value="Sensor histidine kinase WalK"/>
    <property type="match status" value="1"/>
</dbReference>
<gene>
    <name evidence="11" type="primary">phoR_1</name>
    <name evidence="10" type="ORF">IV50_GL000600</name>
    <name evidence="11" type="ORF">NCTC13645_00305</name>
</gene>
<keyword evidence="8" id="KW-0812">Transmembrane</keyword>
<evidence type="ECO:0000313" key="10">
    <source>
        <dbReference type="EMBL" id="KRN46331.1"/>
    </source>
</evidence>
<dbReference type="Gene3D" id="1.10.287.130">
    <property type="match status" value="1"/>
</dbReference>
<dbReference type="GO" id="GO:0016036">
    <property type="term" value="P:cellular response to phosphate starvation"/>
    <property type="evidence" value="ECO:0007669"/>
    <property type="project" value="TreeGrafter"/>
</dbReference>
<dbReference type="Proteomes" id="UP000051992">
    <property type="component" value="Unassembled WGS sequence"/>
</dbReference>
<organism evidence="10 12">
    <name type="scientific">Weissella viridescens</name>
    <name type="common">Lactobacillus viridescens</name>
    <dbReference type="NCBI Taxonomy" id="1629"/>
    <lineage>
        <taxon>Bacteria</taxon>
        <taxon>Bacillati</taxon>
        <taxon>Bacillota</taxon>
        <taxon>Bacilli</taxon>
        <taxon>Lactobacillales</taxon>
        <taxon>Lactobacillaceae</taxon>
        <taxon>Weissella</taxon>
    </lineage>
</organism>
<comment type="catalytic activity">
    <reaction evidence="1">
        <text>ATP + protein L-histidine = ADP + protein N-phospho-L-histidine.</text>
        <dbReference type="EC" id="2.7.13.3"/>
    </reaction>
</comment>